<organism evidence="1 2">
    <name type="scientific">Haloarcula virus HJTV-2</name>
    <dbReference type="NCBI Taxonomy" id="2877986"/>
    <lineage>
        <taxon>Viruses</taxon>
        <taxon>Duplodnaviria</taxon>
        <taxon>Heunggongvirae</taxon>
        <taxon>Uroviricota</taxon>
        <taxon>Caudoviricetes</taxon>
        <taxon>Thumleimavirales</taxon>
        <taxon>Hafunaviridae</taxon>
        <taxon>Haloferacalesvirus</taxon>
        <taxon>Haloferacalesvirus thailandense</taxon>
        <taxon>Haloferacalesvirus HJTV2</taxon>
    </lineage>
</organism>
<keyword evidence="2" id="KW-1185">Reference proteome</keyword>
<proteinExistence type="predicted"/>
<dbReference type="EMBL" id="MZ334513">
    <property type="protein sequence ID" value="UBF21663.1"/>
    <property type="molecule type" value="Genomic_DNA"/>
</dbReference>
<gene>
    <name evidence="1" type="ORF">HJTV-2_gp43</name>
</gene>
<evidence type="ECO:0000313" key="2">
    <source>
        <dbReference type="Proteomes" id="UP000827376"/>
    </source>
</evidence>
<name>A0AAE9BY17_9CAUD</name>
<protein>
    <submittedName>
        <fullName evidence="1">Uncharacterized protein</fullName>
    </submittedName>
</protein>
<evidence type="ECO:0000313" key="1">
    <source>
        <dbReference type="EMBL" id="UBF21663.1"/>
    </source>
</evidence>
<sequence length="40" mass="4733">MGKYLCTCFAYGNTKQKDLMMGYRTMRKNMTSLNLGRYKN</sequence>
<dbReference type="Proteomes" id="UP000827376">
    <property type="component" value="Segment"/>
</dbReference>
<reference evidence="1 2" key="1">
    <citation type="submission" date="2021-05" db="EMBL/GenBank/DDBJ databases">
        <title>Diversity, taxonomy and evolution of archaeal viruses of the class Caudoviricetes.</title>
        <authorList>
            <person name="Liu Y."/>
            <person name="Demina T.A."/>
            <person name="Roux S."/>
            <person name="Aiewsakun P."/>
            <person name="Kazlauskas D."/>
            <person name="Simmonds P."/>
            <person name="Prangishvili D."/>
            <person name="Oksanen H.M."/>
            <person name="Krupovic M."/>
        </authorList>
    </citation>
    <scope>NUCLEOTIDE SEQUENCE [LARGE SCALE GENOMIC DNA]</scope>
    <source>
        <strain evidence="1">HJTV-2/27</strain>
    </source>
</reference>
<accession>A0AAE9BY17</accession>